<keyword evidence="1" id="KW-0472">Membrane</keyword>
<proteinExistence type="predicted"/>
<evidence type="ECO:0000256" key="1">
    <source>
        <dbReference type="SAM" id="Phobius"/>
    </source>
</evidence>
<dbReference type="EMBL" id="LT629763">
    <property type="protein sequence ID" value="SDS90707.1"/>
    <property type="molecule type" value="Genomic_DNA"/>
</dbReference>
<reference evidence="3" key="1">
    <citation type="submission" date="2016-10" db="EMBL/GenBank/DDBJ databases">
        <authorList>
            <person name="Varghese N."/>
            <person name="Submissions S."/>
        </authorList>
    </citation>
    <scope>NUCLEOTIDE SEQUENCE [LARGE SCALE GENOMIC DNA]</scope>
    <source>
        <strain evidence="3">JCM 14963</strain>
    </source>
</reference>
<protein>
    <submittedName>
        <fullName evidence="2">Uncharacterized protein</fullName>
    </submittedName>
</protein>
<accession>A0A1H1W0R8</accession>
<keyword evidence="1" id="KW-1133">Transmembrane helix</keyword>
<keyword evidence="1" id="KW-0812">Transmembrane</keyword>
<evidence type="ECO:0000313" key="3">
    <source>
        <dbReference type="Proteomes" id="UP000243413"/>
    </source>
</evidence>
<name>A0A1H1W0R8_9GAMM</name>
<evidence type="ECO:0000313" key="2">
    <source>
        <dbReference type="EMBL" id="SDS90707.1"/>
    </source>
</evidence>
<dbReference type="AlphaFoldDB" id="A0A1H1W0R8"/>
<organism evidence="2 3">
    <name type="scientific">Halopseudomonas sabulinigri</name>
    <dbReference type="NCBI Taxonomy" id="472181"/>
    <lineage>
        <taxon>Bacteria</taxon>
        <taxon>Pseudomonadati</taxon>
        <taxon>Pseudomonadota</taxon>
        <taxon>Gammaproteobacteria</taxon>
        <taxon>Pseudomonadales</taxon>
        <taxon>Pseudomonadaceae</taxon>
        <taxon>Halopseudomonas</taxon>
    </lineage>
</organism>
<dbReference type="Proteomes" id="UP000243413">
    <property type="component" value="Chromosome I"/>
</dbReference>
<sequence>MNLTLLGQLVAFVYIPLCVLLPAVVGYWLARSKFRRPGLLAASCLLLGLVFPLNIVLLLLAWFKAPDPTFSAR</sequence>
<feature type="transmembrane region" description="Helical" evidence="1">
    <location>
        <begin position="6"/>
        <end position="30"/>
    </location>
</feature>
<gene>
    <name evidence="2" type="ORF">SAMN05216271_3061</name>
</gene>
<feature type="transmembrane region" description="Helical" evidence="1">
    <location>
        <begin position="39"/>
        <end position="63"/>
    </location>
</feature>